<feature type="signal peptide" evidence="8">
    <location>
        <begin position="1"/>
        <end position="21"/>
    </location>
</feature>
<dbReference type="AlphaFoldDB" id="A0A1X2I7T4"/>
<dbReference type="InterPro" id="IPR055457">
    <property type="entry name" value="OST48_N"/>
</dbReference>
<dbReference type="Pfam" id="PF23358">
    <property type="entry name" value="OST48_MD"/>
    <property type="match status" value="1"/>
</dbReference>
<feature type="chain" id="PRO_5011823625" description="Dolichyl-diphosphooligosaccharide--protein glycosyltransferase subunit WBP1" evidence="8">
    <location>
        <begin position="22"/>
        <end position="439"/>
    </location>
</feature>
<protein>
    <recommendedName>
        <fullName evidence="8">Dolichyl-diphosphooligosaccharide--protein glycosyltransferase subunit WBP1</fullName>
        <shortName evidence="8">Oligosaccharyl transferase subunit WBP1</shortName>
    </recommendedName>
</protein>
<evidence type="ECO:0000256" key="3">
    <source>
        <dbReference type="ARBA" id="ARBA00008743"/>
    </source>
</evidence>
<feature type="transmembrane region" description="Helical" evidence="8">
    <location>
        <begin position="399"/>
        <end position="421"/>
    </location>
</feature>
<dbReference type="GO" id="GO:0008250">
    <property type="term" value="C:oligosaccharyltransferase complex"/>
    <property type="evidence" value="ECO:0007669"/>
    <property type="project" value="TreeGrafter"/>
</dbReference>
<evidence type="ECO:0000259" key="10">
    <source>
        <dbReference type="Pfam" id="PF23358"/>
    </source>
</evidence>
<name>A0A1X2I7T4_9FUNG</name>
<dbReference type="SUPFAM" id="SSF52317">
    <property type="entry name" value="Class I glutamine amidotransferase-like"/>
    <property type="match status" value="1"/>
</dbReference>
<comment type="function">
    <text evidence="8">Subunit of the oligosaccharyl transferase (OST) complex that catalyzes the initial transfer of a defined glycan (Glc(3)Man(9)GlcNAc(2) in eukaryotes) from the lipid carrier dolichol-pyrophosphate to an asparagine residue within an Asn-X-Ser/Thr consensus motif in nascent polypeptide chains, the first step in protein N-glycosylation. N-glycosylation occurs cotranslationally and the complex associates with the Sec61 complex at the channel-forming translocon complex that mediates protein translocation across the endoplasmic reticulum (ER).</text>
</comment>
<evidence type="ECO:0000256" key="1">
    <source>
        <dbReference type="ARBA" id="ARBA00004479"/>
    </source>
</evidence>
<evidence type="ECO:0000256" key="7">
    <source>
        <dbReference type="ARBA" id="ARBA00023136"/>
    </source>
</evidence>
<evidence type="ECO:0000256" key="2">
    <source>
        <dbReference type="ARBA" id="ARBA00004922"/>
    </source>
</evidence>
<dbReference type="PROSITE" id="PS51257">
    <property type="entry name" value="PROKAR_LIPOPROTEIN"/>
    <property type="match status" value="1"/>
</dbReference>
<evidence type="ECO:0000256" key="5">
    <source>
        <dbReference type="ARBA" id="ARBA00022824"/>
    </source>
</evidence>
<evidence type="ECO:0000256" key="6">
    <source>
        <dbReference type="ARBA" id="ARBA00022989"/>
    </source>
</evidence>
<evidence type="ECO:0000259" key="9">
    <source>
        <dbReference type="Pfam" id="PF03345"/>
    </source>
</evidence>
<dbReference type="STRING" id="90262.A0A1X2I7T4"/>
<dbReference type="OrthoDB" id="29105at2759"/>
<keyword evidence="7 8" id="KW-0472">Membrane</keyword>
<evidence type="ECO:0000313" key="12">
    <source>
        <dbReference type="Proteomes" id="UP000193560"/>
    </source>
</evidence>
<keyword evidence="11" id="KW-0808">Transferase</keyword>
<dbReference type="Proteomes" id="UP000193560">
    <property type="component" value="Unassembled WGS sequence"/>
</dbReference>
<accession>A0A1X2I7T4</accession>
<sequence>MKTILSSVFIILNVLVSCILAISTSGTRVLVLLDDLTEQPNYSRFWKSLQDRQYKLEFKQASDPSTSLHFFGESSYDHIIHFAPKTNEMGQLPGLNNVALVNFVKQGGNLLVAVNDQASNTVRDLASEFDIEFDPQGTRVLDKDALDKHEGMVATTQVIAPTSIIDSTTVEGPLLYRGIGLLPGKVPLLNRVLASENDVVSGNVYTAKDHTKVDLIAAMQTRESSRATFAGSLDFFSDDFWTGDVKGFEQPGNQDFIQQLSKWTFQEKSVLKVIDHRHHKENSTKSLEWYRIKDDIVYVVEVAEYKDDQWVPFHADDMQLEVIMLDPYIRTTLKDETAAHTHHHYGRFIAHVTLPDVYGVFTFKVNYKRPGWTYLLAEDVVAIRPFRHNEYPRFLTAAYPYYASVGSMVVGFLLFSTVWLATWGSRQSQQQSSDKKKSQ</sequence>
<dbReference type="UniPathway" id="UPA00378"/>
<proteinExistence type="inferred from homology"/>
<dbReference type="InterPro" id="IPR055459">
    <property type="entry name" value="OST48_MD"/>
</dbReference>
<keyword evidence="12" id="KW-1185">Reference proteome</keyword>
<comment type="subunit">
    <text evidence="8">Component of the oligosaccharyltransferase (OST) complex.</text>
</comment>
<dbReference type="Pfam" id="PF03345">
    <property type="entry name" value="OST48_N"/>
    <property type="match status" value="1"/>
</dbReference>
<comment type="subcellular location">
    <subcellularLocation>
        <location evidence="8">Endoplasmic reticulum membrane</location>
        <topology evidence="8">Single-pass type I membrane protein</topology>
    </subcellularLocation>
    <subcellularLocation>
        <location evidence="1">Membrane</location>
        <topology evidence="1">Single-pass type I membrane protein</topology>
    </subcellularLocation>
</comment>
<comment type="pathway">
    <text evidence="2 8">Protein modification; protein glycosylation.</text>
</comment>
<gene>
    <name evidence="11" type="ORF">BCR42DRAFT_421748</name>
</gene>
<dbReference type="InterPro" id="IPR005013">
    <property type="entry name" value="DDOST_48_kDa_subunit"/>
</dbReference>
<comment type="caution">
    <text evidence="11">The sequence shown here is derived from an EMBL/GenBank/DDBJ whole genome shotgun (WGS) entry which is preliminary data.</text>
</comment>
<reference evidence="11 12" key="1">
    <citation type="submission" date="2016-07" db="EMBL/GenBank/DDBJ databases">
        <title>Pervasive Adenine N6-methylation of Active Genes in Fungi.</title>
        <authorList>
            <consortium name="DOE Joint Genome Institute"/>
            <person name="Mondo S.J."/>
            <person name="Dannebaum R.O."/>
            <person name="Kuo R.C."/>
            <person name="Labutti K."/>
            <person name="Haridas S."/>
            <person name="Kuo A."/>
            <person name="Salamov A."/>
            <person name="Ahrendt S.R."/>
            <person name="Lipzen A."/>
            <person name="Sullivan W."/>
            <person name="Andreopoulos W.B."/>
            <person name="Clum A."/>
            <person name="Lindquist E."/>
            <person name="Daum C."/>
            <person name="Ramamoorthy G.K."/>
            <person name="Gryganskyi A."/>
            <person name="Culley D."/>
            <person name="Magnuson J.K."/>
            <person name="James T.Y."/>
            <person name="O'Malley M.A."/>
            <person name="Stajich J.E."/>
            <person name="Spatafora J.W."/>
            <person name="Visel A."/>
            <person name="Grigoriev I.V."/>
        </authorList>
    </citation>
    <scope>NUCLEOTIDE SEQUENCE [LARGE SCALE GENOMIC DNA]</scope>
    <source>
        <strain evidence="11 12">NRRL 1336</strain>
    </source>
</reference>
<feature type="domain" description="OST48 N-terminal" evidence="9">
    <location>
        <begin position="28"/>
        <end position="264"/>
    </location>
</feature>
<dbReference type="InterPro" id="IPR029062">
    <property type="entry name" value="Class_I_gatase-like"/>
</dbReference>
<dbReference type="PANTHER" id="PTHR10830">
    <property type="entry name" value="DOLICHYL-DIPHOSPHOOLIGOSACCHARIDE--PROTEIN GLYCOSYLTRANSFERASE 48 KDA SUBUNIT"/>
    <property type="match status" value="1"/>
</dbReference>
<feature type="domain" description="OST48 middle" evidence="10">
    <location>
        <begin position="278"/>
        <end position="421"/>
    </location>
</feature>
<comment type="similarity">
    <text evidence="3 8">Belongs to the DDOST 48 kDa subunit family.</text>
</comment>
<keyword evidence="4 8" id="KW-0812">Transmembrane</keyword>
<evidence type="ECO:0000256" key="4">
    <source>
        <dbReference type="ARBA" id="ARBA00022692"/>
    </source>
</evidence>
<evidence type="ECO:0000313" key="11">
    <source>
        <dbReference type="EMBL" id="ORZ11203.1"/>
    </source>
</evidence>
<keyword evidence="8" id="KW-0732">Signal</keyword>
<keyword evidence="6 8" id="KW-1133">Transmembrane helix</keyword>
<dbReference type="PANTHER" id="PTHR10830:SF0">
    <property type="entry name" value="DOLICHYL-DIPHOSPHOOLIGOSACCHARIDE--PROTEIN GLYCOSYLTRANSFERASE 48 KDA SUBUNIT"/>
    <property type="match status" value="1"/>
</dbReference>
<dbReference type="GO" id="GO:0018279">
    <property type="term" value="P:protein N-linked glycosylation via asparagine"/>
    <property type="evidence" value="ECO:0007669"/>
    <property type="project" value="UniProtKB-UniRule"/>
</dbReference>
<dbReference type="GO" id="GO:0016740">
    <property type="term" value="F:transferase activity"/>
    <property type="evidence" value="ECO:0007669"/>
    <property type="project" value="UniProtKB-KW"/>
</dbReference>
<organism evidence="11 12">
    <name type="scientific">Absidia repens</name>
    <dbReference type="NCBI Taxonomy" id="90262"/>
    <lineage>
        <taxon>Eukaryota</taxon>
        <taxon>Fungi</taxon>
        <taxon>Fungi incertae sedis</taxon>
        <taxon>Mucoromycota</taxon>
        <taxon>Mucoromycotina</taxon>
        <taxon>Mucoromycetes</taxon>
        <taxon>Mucorales</taxon>
        <taxon>Cunninghamellaceae</taxon>
        <taxon>Absidia</taxon>
    </lineage>
</organism>
<evidence type="ECO:0000256" key="8">
    <source>
        <dbReference type="RuleBase" id="RU361142"/>
    </source>
</evidence>
<dbReference type="EMBL" id="MCGE01000022">
    <property type="protein sequence ID" value="ORZ11203.1"/>
    <property type="molecule type" value="Genomic_DNA"/>
</dbReference>
<keyword evidence="5 8" id="KW-0256">Endoplasmic reticulum</keyword>